<evidence type="ECO:0000313" key="14">
    <source>
        <dbReference type="Proteomes" id="UP000007015"/>
    </source>
</evidence>
<dbReference type="HOGENOM" id="CLU_000604_35_3_1"/>
<dbReference type="AlphaFoldDB" id="B8BLE3"/>
<keyword evidence="4 11" id="KW-0812">Transmembrane</keyword>
<evidence type="ECO:0000256" key="4">
    <source>
        <dbReference type="ARBA" id="ARBA00022692"/>
    </source>
</evidence>
<feature type="transmembrane region" description="Helical" evidence="11">
    <location>
        <begin position="429"/>
        <end position="447"/>
    </location>
</feature>
<evidence type="ECO:0000256" key="8">
    <source>
        <dbReference type="ARBA" id="ARBA00022989"/>
    </source>
</evidence>
<feature type="transmembrane region" description="Helical" evidence="11">
    <location>
        <begin position="504"/>
        <end position="523"/>
    </location>
</feature>
<dbReference type="Gramene" id="BGIOSGA035564-TA">
    <property type="protein sequence ID" value="BGIOSGA035564-PA"/>
    <property type="gene ID" value="BGIOSGA035564"/>
</dbReference>
<dbReference type="Pfam" id="PF19055">
    <property type="entry name" value="ABC2_membrane_7"/>
    <property type="match status" value="1"/>
</dbReference>
<dbReference type="PROSITE" id="PS50893">
    <property type="entry name" value="ABC_TRANSPORTER_2"/>
    <property type="match status" value="1"/>
</dbReference>
<evidence type="ECO:0000313" key="13">
    <source>
        <dbReference type="EMBL" id="EEC68479.1"/>
    </source>
</evidence>
<dbReference type="GO" id="GO:0005886">
    <property type="term" value="C:plasma membrane"/>
    <property type="evidence" value="ECO:0007669"/>
    <property type="project" value="UniProtKB-ARBA"/>
</dbReference>
<dbReference type="InterPro" id="IPR013525">
    <property type="entry name" value="ABC2_TM"/>
</dbReference>
<evidence type="ECO:0000256" key="9">
    <source>
        <dbReference type="ARBA" id="ARBA00023136"/>
    </source>
</evidence>
<reference evidence="13 14" key="1">
    <citation type="journal article" date="2005" name="PLoS Biol.">
        <title>The genomes of Oryza sativa: a history of duplications.</title>
        <authorList>
            <person name="Yu J."/>
            <person name="Wang J."/>
            <person name="Lin W."/>
            <person name="Li S."/>
            <person name="Li H."/>
            <person name="Zhou J."/>
            <person name="Ni P."/>
            <person name="Dong W."/>
            <person name="Hu S."/>
            <person name="Zeng C."/>
            <person name="Zhang J."/>
            <person name="Zhang Y."/>
            <person name="Li R."/>
            <person name="Xu Z."/>
            <person name="Li S."/>
            <person name="Li X."/>
            <person name="Zheng H."/>
            <person name="Cong L."/>
            <person name="Lin L."/>
            <person name="Yin J."/>
            <person name="Geng J."/>
            <person name="Li G."/>
            <person name="Shi J."/>
            <person name="Liu J."/>
            <person name="Lv H."/>
            <person name="Li J."/>
            <person name="Wang J."/>
            <person name="Deng Y."/>
            <person name="Ran L."/>
            <person name="Shi X."/>
            <person name="Wang X."/>
            <person name="Wu Q."/>
            <person name="Li C."/>
            <person name="Ren X."/>
            <person name="Wang J."/>
            <person name="Wang X."/>
            <person name="Li D."/>
            <person name="Liu D."/>
            <person name="Zhang X."/>
            <person name="Ji Z."/>
            <person name="Zhao W."/>
            <person name="Sun Y."/>
            <person name="Zhang Z."/>
            <person name="Bao J."/>
            <person name="Han Y."/>
            <person name="Dong L."/>
            <person name="Ji J."/>
            <person name="Chen P."/>
            <person name="Wu S."/>
            <person name="Liu J."/>
            <person name="Xiao Y."/>
            <person name="Bu D."/>
            <person name="Tan J."/>
            <person name="Yang L."/>
            <person name="Ye C."/>
            <person name="Zhang J."/>
            <person name="Xu J."/>
            <person name="Zhou Y."/>
            <person name="Yu Y."/>
            <person name="Zhang B."/>
            <person name="Zhuang S."/>
            <person name="Wei H."/>
            <person name="Liu B."/>
            <person name="Lei M."/>
            <person name="Yu H."/>
            <person name="Li Y."/>
            <person name="Xu H."/>
            <person name="Wei S."/>
            <person name="He X."/>
            <person name="Fang L."/>
            <person name="Zhang Z."/>
            <person name="Zhang Y."/>
            <person name="Huang X."/>
            <person name="Su Z."/>
            <person name="Tong W."/>
            <person name="Li J."/>
            <person name="Tong Z."/>
            <person name="Li S."/>
            <person name="Ye J."/>
            <person name="Wang L."/>
            <person name="Fang L."/>
            <person name="Lei T."/>
            <person name="Chen C."/>
            <person name="Chen H."/>
            <person name="Xu Z."/>
            <person name="Li H."/>
            <person name="Huang H."/>
            <person name="Zhang F."/>
            <person name="Xu H."/>
            <person name="Li N."/>
            <person name="Zhao C."/>
            <person name="Li S."/>
            <person name="Dong L."/>
            <person name="Huang Y."/>
            <person name="Li L."/>
            <person name="Xi Y."/>
            <person name="Qi Q."/>
            <person name="Li W."/>
            <person name="Zhang B."/>
            <person name="Hu W."/>
            <person name="Zhang Y."/>
            <person name="Tian X."/>
            <person name="Jiao Y."/>
            <person name="Liang X."/>
            <person name="Jin J."/>
            <person name="Gao L."/>
            <person name="Zheng W."/>
            <person name="Hao B."/>
            <person name="Liu S."/>
            <person name="Wang W."/>
            <person name="Yuan L."/>
            <person name="Cao M."/>
            <person name="McDermott J."/>
            <person name="Samudrala R."/>
            <person name="Wang J."/>
            <person name="Wong G.K."/>
            <person name="Yang H."/>
        </authorList>
    </citation>
    <scope>NUCLEOTIDE SEQUENCE [LARGE SCALE GENOMIC DNA]</scope>
    <source>
        <strain evidence="14">cv. 93-11</strain>
    </source>
</reference>
<feature type="transmembrane region" description="Helical" evidence="11">
    <location>
        <begin position="36"/>
        <end position="61"/>
    </location>
</feature>
<dbReference type="Pfam" id="PF00005">
    <property type="entry name" value="ABC_tran"/>
    <property type="match status" value="1"/>
</dbReference>
<evidence type="ECO:0000256" key="2">
    <source>
        <dbReference type="ARBA" id="ARBA00006012"/>
    </source>
</evidence>
<dbReference type="SMART" id="SM00382">
    <property type="entry name" value="AAA"/>
    <property type="match status" value="1"/>
</dbReference>
<sequence length="594" mass="66701">MPPEERTTTAPPPPPASGRRARWRVAEHTRASCTTVVANTLCTLLLVLLLVAGVVLFVVWLSLRPHRPRFAVVSFTVGLIGRFGSSNKRTINILQNVSGIIKPSRMTLLLGPPSSGKSTLMRALTGKLDKNLKVSGDITYCGHTFSEFYPERTSAYVSQYDLHNAEMTVRETLDFSGRCLGIGARYDMLAELARRERNAGIKPDPEIDAFMKATAVQGHKTNITTDVTLKALGLDICADIIIGDEMIRGISGGQRKRVTTGEMLTGPAQALFMDEISTGLDSSSTFEIVKYIGHLVHVMNETVMISLLQPPPETYNLFDDIILLSEGYIVYHGPRENILEFFENAGFRCPERKGIADFLQEVTSKKDQQQYWYHDQERYRTKMPSGTISDGTKFLGALTFSLITILFNGFAELQLTIKKLPVFYKHRDFLFFPAWTFGVANILLKVPVSLVEAAVWVVLTYYVMGFAPSAGRFFRQFIAFFVTHQMAMAMFRFLGAILKTMVVANTFGMFVLLIVFIFGGFLISRNDIKPWWIWGYWASPMMYSQQAISINEFLASRWAIILNDVNGNLDAKKACAVALKLHRKYLKKIQGKKP</sequence>
<dbReference type="InterPro" id="IPR027417">
    <property type="entry name" value="P-loop_NTPase"/>
</dbReference>
<dbReference type="InterPro" id="IPR034001">
    <property type="entry name" value="ABCG_PDR_1"/>
</dbReference>
<organism evidence="13 14">
    <name type="scientific">Oryza sativa subsp. indica</name>
    <name type="common">Rice</name>
    <dbReference type="NCBI Taxonomy" id="39946"/>
    <lineage>
        <taxon>Eukaryota</taxon>
        <taxon>Viridiplantae</taxon>
        <taxon>Streptophyta</taxon>
        <taxon>Embryophyta</taxon>
        <taxon>Tracheophyta</taxon>
        <taxon>Spermatophyta</taxon>
        <taxon>Magnoliopsida</taxon>
        <taxon>Liliopsida</taxon>
        <taxon>Poales</taxon>
        <taxon>Poaceae</taxon>
        <taxon>BOP clade</taxon>
        <taxon>Oryzoideae</taxon>
        <taxon>Oryzeae</taxon>
        <taxon>Oryzinae</taxon>
        <taxon>Oryza</taxon>
        <taxon>Oryza sativa</taxon>
    </lineage>
</organism>
<dbReference type="GO" id="GO:0140359">
    <property type="term" value="F:ABC-type transporter activity"/>
    <property type="evidence" value="ECO:0007669"/>
    <property type="project" value="InterPro"/>
</dbReference>
<dbReference type="CDD" id="cd03233">
    <property type="entry name" value="ABCG_PDR_domain1"/>
    <property type="match status" value="1"/>
</dbReference>
<evidence type="ECO:0000256" key="7">
    <source>
        <dbReference type="ARBA" id="ARBA00022840"/>
    </source>
</evidence>
<evidence type="ECO:0000256" key="10">
    <source>
        <dbReference type="SAM" id="MobiDB-lite"/>
    </source>
</evidence>
<dbReference type="EMBL" id="CM000136">
    <property type="protein sequence ID" value="EEC68479.1"/>
    <property type="molecule type" value="Genomic_DNA"/>
</dbReference>
<gene>
    <name evidence="13" type="ORF">OsI_36729</name>
</gene>
<protein>
    <recommendedName>
        <fullName evidence="12">ABC transporter domain-containing protein</fullName>
    </recommendedName>
</protein>
<feature type="transmembrane region" description="Helical" evidence="11">
    <location>
        <begin position="477"/>
        <end position="498"/>
    </location>
</feature>
<dbReference type="InterPro" id="IPR043926">
    <property type="entry name" value="ABCG_dom"/>
</dbReference>
<evidence type="ECO:0000256" key="6">
    <source>
        <dbReference type="ARBA" id="ARBA00022741"/>
    </source>
</evidence>
<evidence type="ECO:0000259" key="12">
    <source>
        <dbReference type="PROSITE" id="PS50893"/>
    </source>
</evidence>
<evidence type="ECO:0000256" key="5">
    <source>
        <dbReference type="ARBA" id="ARBA00022737"/>
    </source>
</evidence>
<name>B8BLE3_ORYSI</name>
<evidence type="ECO:0000256" key="1">
    <source>
        <dbReference type="ARBA" id="ARBA00004141"/>
    </source>
</evidence>
<keyword evidence="8 11" id="KW-1133">Transmembrane helix</keyword>
<dbReference type="Pfam" id="PF01061">
    <property type="entry name" value="ABC2_membrane"/>
    <property type="match status" value="1"/>
</dbReference>
<keyword evidence="3" id="KW-0813">Transport</keyword>
<feature type="transmembrane region" description="Helical" evidence="11">
    <location>
        <begin position="394"/>
        <end position="417"/>
    </location>
</feature>
<proteinExistence type="inferred from homology"/>
<dbReference type="FunFam" id="3.40.50.300:FF:000179">
    <property type="entry name" value="ABC transporter G family member 34"/>
    <property type="match status" value="1"/>
</dbReference>
<feature type="region of interest" description="Disordered" evidence="10">
    <location>
        <begin position="1"/>
        <end position="20"/>
    </location>
</feature>
<keyword evidence="9 11" id="KW-0472">Membrane</keyword>
<dbReference type="InterPro" id="IPR003593">
    <property type="entry name" value="AAA+_ATPase"/>
</dbReference>
<keyword evidence="7" id="KW-0067">ATP-binding</keyword>
<keyword evidence="5" id="KW-0677">Repeat</keyword>
<dbReference type="Gene3D" id="3.40.50.300">
    <property type="entry name" value="P-loop containing nucleotide triphosphate hydrolases"/>
    <property type="match status" value="1"/>
</dbReference>
<dbReference type="InterPro" id="IPR003439">
    <property type="entry name" value="ABC_transporter-like_ATP-bd"/>
</dbReference>
<dbReference type="GO" id="GO:0016887">
    <property type="term" value="F:ATP hydrolysis activity"/>
    <property type="evidence" value="ECO:0007669"/>
    <property type="project" value="InterPro"/>
</dbReference>
<accession>B8BLE3</accession>
<keyword evidence="6" id="KW-0547">Nucleotide-binding</keyword>
<dbReference type="Proteomes" id="UP000007015">
    <property type="component" value="Chromosome 11"/>
</dbReference>
<dbReference type="PANTHER" id="PTHR19241">
    <property type="entry name" value="ATP-BINDING CASSETTE TRANSPORTER"/>
    <property type="match status" value="1"/>
</dbReference>
<dbReference type="STRING" id="39946.B8BLE3"/>
<evidence type="ECO:0000256" key="11">
    <source>
        <dbReference type="SAM" id="Phobius"/>
    </source>
</evidence>
<feature type="domain" description="ABC transporter" evidence="12">
    <location>
        <begin position="68"/>
        <end position="351"/>
    </location>
</feature>
<dbReference type="OMA" id="CNGHEMD"/>
<dbReference type="GO" id="GO:0005524">
    <property type="term" value="F:ATP binding"/>
    <property type="evidence" value="ECO:0007669"/>
    <property type="project" value="UniProtKB-KW"/>
</dbReference>
<comment type="subcellular location">
    <subcellularLocation>
        <location evidence="1">Membrane</location>
        <topology evidence="1">Multi-pass membrane protein</topology>
    </subcellularLocation>
</comment>
<comment type="similarity">
    <text evidence="2">Belongs to the ABC transporter superfamily. ABCG family. PDR (TC 3.A.1.205) subfamily.</text>
</comment>
<keyword evidence="14" id="KW-1185">Reference proteome</keyword>
<dbReference type="SUPFAM" id="SSF52540">
    <property type="entry name" value="P-loop containing nucleoside triphosphate hydrolases"/>
    <property type="match status" value="1"/>
</dbReference>
<evidence type="ECO:0000256" key="3">
    <source>
        <dbReference type="ARBA" id="ARBA00022448"/>
    </source>
</evidence>